<evidence type="ECO:0000259" key="2">
    <source>
        <dbReference type="Pfam" id="PF12770"/>
    </source>
</evidence>
<evidence type="ECO:0000313" key="4">
    <source>
        <dbReference type="Proteomes" id="UP001159405"/>
    </source>
</evidence>
<evidence type="ECO:0000256" key="1">
    <source>
        <dbReference type="PROSITE-ProRule" id="PRU00339"/>
    </source>
</evidence>
<dbReference type="Pfam" id="PF12770">
    <property type="entry name" value="CHAT"/>
    <property type="match status" value="1"/>
</dbReference>
<dbReference type="Proteomes" id="UP001159405">
    <property type="component" value="Unassembled WGS sequence"/>
</dbReference>
<gene>
    <name evidence="3" type="ORF">PLOB_00048571</name>
</gene>
<dbReference type="PANTHER" id="PTHR10098:SF108">
    <property type="entry name" value="TETRATRICOPEPTIDE REPEAT PROTEIN 28"/>
    <property type="match status" value="1"/>
</dbReference>
<keyword evidence="4" id="KW-1185">Reference proteome</keyword>
<reference evidence="3 4" key="1">
    <citation type="submission" date="2022-05" db="EMBL/GenBank/DDBJ databases">
        <authorList>
            <consortium name="Genoscope - CEA"/>
            <person name="William W."/>
        </authorList>
    </citation>
    <scope>NUCLEOTIDE SEQUENCE [LARGE SCALE GENOMIC DNA]</scope>
</reference>
<dbReference type="SMART" id="SM00028">
    <property type="entry name" value="TPR"/>
    <property type="match status" value="6"/>
</dbReference>
<dbReference type="Gene3D" id="1.25.40.10">
    <property type="entry name" value="Tetratricopeptide repeat domain"/>
    <property type="match status" value="2"/>
</dbReference>
<proteinExistence type="predicted"/>
<evidence type="ECO:0000313" key="3">
    <source>
        <dbReference type="EMBL" id="CAH3151411.1"/>
    </source>
</evidence>
<dbReference type="InterPro" id="IPR024983">
    <property type="entry name" value="CHAT_dom"/>
</dbReference>
<dbReference type="Pfam" id="PF13424">
    <property type="entry name" value="TPR_12"/>
    <property type="match status" value="2"/>
</dbReference>
<name>A0ABN8PV89_9CNID</name>
<dbReference type="InterPro" id="IPR011990">
    <property type="entry name" value="TPR-like_helical_dom_sf"/>
</dbReference>
<dbReference type="SUPFAM" id="SSF48452">
    <property type="entry name" value="TPR-like"/>
    <property type="match status" value="2"/>
</dbReference>
<protein>
    <recommendedName>
        <fullName evidence="2">CHAT domain-containing protein</fullName>
    </recommendedName>
</protein>
<dbReference type="InterPro" id="IPR019734">
    <property type="entry name" value="TPR_rpt"/>
</dbReference>
<dbReference type="PROSITE" id="PS50005">
    <property type="entry name" value="TPR"/>
    <property type="match status" value="2"/>
</dbReference>
<sequence>MTSCSSISVVHKIGTNVATESEEDKALKAAAQAHSKKGNEAFSSKDYTNAIHFYTEGIKERCRDTGLQALLYTNRAAANFNLGNFIDALNDAKMAIDKRPLSLSAILAGASASAKLCQFEQAIAWCNAGIEIDKENAKLLELGKLVAEFAEGENNVPGTTATGNEDLNNLLSELELSEAKEAGDGDGSKGSAYDHLGSLYRSLGDFQKGIEFHQQALKIAKETEDKRVQRRALENLGLAYRALGLFRKAVKFHHQALVAAKGIGNRDSVSRAYNNLGVAYVLLGDFKKAIDAHKNALRVARETGNKHLEELILMNLGIDFYSSRDFTKGEEYLKSTPKLFEKIKDAIRLDDEWDDEIQAQYNKADRFLWRFYLRQGKTMETLLTADRERTQALTKHMAGRYCLDLIRLPEEKHLEGISRLFTRTPTTTIYLTEAAESLNFWVLRKGQQCLFLQKKLSQTLLYLTDRAYEQLAFTKKPPIEDRSMDGPEEDADLEQLYSIDLKWKQVPQDALKALYDAVITPISHLIEGEEVVIVGDRLSLLIPYAVLEDQHSRYLSQTLRVRLAPSLTSLRRPAYPEGDRRLSSILLVGDPSVKNLYFKDRSFNQLAGAEKEVDAIGRLLNVEPLTGKNATKDRVLSRLQSASLVHFATHSRKGNGEIFLTPNPAKFKPFLETFLLSTEDVLKVRMQAKLVVLSYSNSARGMRTNDQCVLGIAHAFLAAGARCVIGSLWPINDTVTVQLMTQFYENLVDGQSASLALNNAMAKIRETNDYSAPRFWAPFVVMGEDVTVSFA</sequence>
<feature type="repeat" description="TPR" evidence="1">
    <location>
        <begin position="190"/>
        <end position="223"/>
    </location>
</feature>
<keyword evidence="1" id="KW-0802">TPR repeat</keyword>
<dbReference type="PROSITE" id="PS50293">
    <property type="entry name" value="TPR_REGION"/>
    <property type="match status" value="1"/>
</dbReference>
<feature type="repeat" description="TPR" evidence="1">
    <location>
        <begin position="270"/>
        <end position="303"/>
    </location>
</feature>
<accession>A0ABN8PV89</accession>
<feature type="domain" description="CHAT" evidence="2">
    <location>
        <begin position="508"/>
        <end position="784"/>
    </location>
</feature>
<dbReference type="EMBL" id="CALNXK010000091">
    <property type="protein sequence ID" value="CAH3151411.1"/>
    <property type="molecule type" value="Genomic_DNA"/>
</dbReference>
<organism evidence="3 4">
    <name type="scientific">Porites lobata</name>
    <dbReference type="NCBI Taxonomy" id="104759"/>
    <lineage>
        <taxon>Eukaryota</taxon>
        <taxon>Metazoa</taxon>
        <taxon>Cnidaria</taxon>
        <taxon>Anthozoa</taxon>
        <taxon>Hexacorallia</taxon>
        <taxon>Scleractinia</taxon>
        <taxon>Fungiina</taxon>
        <taxon>Poritidae</taxon>
        <taxon>Porites</taxon>
    </lineage>
</organism>
<dbReference type="PANTHER" id="PTHR10098">
    <property type="entry name" value="RAPSYN-RELATED"/>
    <property type="match status" value="1"/>
</dbReference>
<comment type="caution">
    <text evidence="3">The sequence shown here is derived from an EMBL/GenBank/DDBJ whole genome shotgun (WGS) entry which is preliminary data.</text>
</comment>